<evidence type="ECO:0000313" key="5">
    <source>
        <dbReference type="EMBL" id="CAB4898641.1"/>
    </source>
</evidence>
<dbReference type="InterPro" id="IPR027417">
    <property type="entry name" value="P-loop_NTPase"/>
</dbReference>
<protein>
    <submittedName>
        <fullName evidence="5">Unannotated protein</fullName>
    </submittedName>
</protein>
<dbReference type="EMBL" id="CAFBMK010000015">
    <property type="protein sequence ID" value="CAB4898641.1"/>
    <property type="molecule type" value="Genomic_DNA"/>
</dbReference>
<dbReference type="InterPro" id="IPR017871">
    <property type="entry name" value="ABC_transporter-like_CS"/>
</dbReference>
<keyword evidence="1" id="KW-0813">Transport</keyword>
<feature type="domain" description="ABC transporter" evidence="4">
    <location>
        <begin position="1"/>
        <end position="199"/>
    </location>
</feature>
<dbReference type="SUPFAM" id="SSF52540">
    <property type="entry name" value="P-loop containing nucleoside triphosphate hydrolases"/>
    <property type="match status" value="1"/>
</dbReference>
<reference evidence="5" key="1">
    <citation type="submission" date="2020-05" db="EMBL/GenBank/DDBJ databases">
        <authorList>
            <person name="Chiriac C."/>
            <person name="Salcher M."/>
            <person name="Ghai R."/>
            <person name="Kavagutti S V."/>
        </authorList>
    </citation>
    <scope>NUCLEOTIDE SEQUENCE</scope>
</reference>
<dbReference type="InterPro" id="IPR015856">
    <property type="entry name" value="ABC_transpr_CbiO/EcfA_su"/>
</dbReference>
<dbReference type="PROSITE" id="PS00211">
    <property type="entry name" value="ABC_TRANSPORTER_1"/>
    <property type="match status" value="1"/>
</dbReference>
<dbReference type="GO" id="GO:0016887">
    <property type="term" value="F:ATP hydrolysis activity"/>
    <property type="evidence" value="ECO:0007669"/>
    <property type="project" value="InterPro"/>
</dbReference>
<dbReference type="PANTHER" id="PTHR43423">
    <property type="entry name" value="ABC TRANSPORTER I FAMILY MEMBER 17"/>
    <property type="match status" value="1"/>
</dbReference>
<proteinExistence type="predicted"/>
<dbReference type="SMART" id="SM00382">
    <property type="entry name" value="AAA"/>
    <property type="match status" value="1"/>
</dbReference>
<evidence type="ECO:0000256" key="1">
    <source>
        <dbReference type="ARBA" id="ARBA00022448"/>
    </source>
</evidence>
<accession>A0A6J7FT93</accession>
<dbReference type="InterPro" id="IPR003593">
    <property type="entry name" value="AAA+_ATPase"/>
</dbReference>
<evidence type="ECO:0000259" key="4">
    <source>
        <dbReference type="PROSITE" id="PS50893"/>
    </source>
</evidence>
<sequence>MRLRRDGRWVLDGAHLTLRPGTITALVAPSGAGKSTLLRCLNGLLRPDAGTIELGGRDVGTLDARELRRRVGLVVQTPTMLPGTVRDNVAYALSGTTDAAVAAALDAAGLPAAFADRDAAGLSGGERARVALARAFSRSPEVLLLDEPTAALDAGTAELVGATLRRLADRGIAVCLAVHDVPFARAHADRVVGLDDRELG</sequence>
<evidence type="ECO:0000256" key="2">
    <source>
        <dbReference type="ARBA" id="ARBA00022741"/>
    </source>
</evidence>
<dbReference type="PANTHER" id="PTHR43423:SF1">
    <property type="entry name" value="ABC TRANSPORTER I FAMILY MEMBER 17"/>
    <property type="match status" value="1"/>
</dbReference>
<organism evidence="5">
    <name type="scientific">freshwater metagenome</name>
    <dbReference type="NCBI Taxonomy" id="449393"/>
    <lineage>
        <taxon>unclassified sequences</taxon>
        <taxon>metagenomes</taxon>
        <taxon>ecological metagenomes</taxon>
    </lineage>
</organism>
<dbReference type="PROSITE" id="PS50893">
    <property type="entry name" value="ABC_TRANSPORTER_2"/>
    <property type="match status" value="1"/>
</dbReference>
<dbReference type="Gene3D" id="3.40.50.300">
    <property type="entry name" value="P-loop containing nucleotide triphosphate hydrolases"/>
    <property type="match status" value="1"/>
</dbReference>
<dbReference type="GO" id="GO:0016020">
    <property type="term" value="C:membrane"/>
    <property type="evidence" value="ECO:0007669"/>
    <property type="project" value="InterPro"/>
</dbReference>
<keyword evidence="3" id="KW-0067">ATP-binding</keyword>
<dbReference type="Pfam" id="PF00005">
    <property type="entry name" value="ABC_tran"/>
    <property type="match status" value="1"/>
</dbReference>
<gene>
    <name evidence="5" type="ORF">UFOPK3564_00443</name>
</gene>
<name>A0A6J7FT93_9ZZZZ</name>
<evidence type="ECO:0000256" key="3">
    <source>
        <dbReference type="ARBA" id="ARBA00022840"/>
    </source>
</evidence>
<dbReference type="GO" id="GO:0005524">
    <property type="term" value="F:ATP binding"/>
    <property type="evidence" value="ECO:0007669"/>
    <property type="project" value="UniProtKB-KW"/>
</dbReference>
<dbReference type="GO" id="GO:0055085">
    <property type="term" value="P:transmembrane transport"/>
    <property type="evidence" value="ECO:0007669"/>
    <property type="project" value="InterPro"/>
</dbReference>
<dbReference type="InterPro" id="IPR003439">
    <property type="entry name" value="ABC_transporter-like_ATP-bd"/>
</dbReference>
<keyword evidence="2" id="KW-0547">Nucleotide-binding</keyword>
<dbReference type="CDD" id="cd03225">
    <property type="entry name" value="ABC_cobalt_CbiO_domain1"/>
    <property type="match status" value="1"/>
</dbReference>
<dbReference type="AlphaFoldDB" id="A0A6J7FT93"/>